<organism evidence="1 2">
    <name type="scientific">Halalkalibacter akibai (strain ATCC 43226 / DSM 21942 / CIP 109018 / JCM 9157 / 1139)</name>
    <name type="common">Bacillus akibai</name>
    <dbReference type="NCBI Taxonomy" id="1236973"/>
    <lineage>
        <taxon>Bacteria</taxon>
        <taxon>Bacillati</taxon>
        <taxon>Bacillota</taxon>
        <taxon>Bacilli</taxon>
        <taxon>Bacillales</taxon>
        <taxon>Bacillaceae</taxon>
        <taxon>Halalkalibacter</taxon>
    </lineage>
</organism>
<dbReference type="SUPFAM" id="SSF55729">
    <property type="entry name" value="Acyl-CoA N-acyltransferases (Nat)"/>
    <property type="match status" value="1"/>
</dbReference>
<comment type="caution">
    <text evidence="1">The sequence shown here is derived from an EMBL/GenBank/DDBJ whole genome shotgun (WGS) entry which is preliminary data.</text>
</comment>
<dbReference type="InterPro" id="IPR016181">
    <property type="entry name" value="Acyl_CoA_acyltransferase"/>
</dbReference>
<dbReference type="STRING" id="1236973.JCM9157_3915"/>
<sequence length="59" mass="6562">MIGATLNIAFDQLKLHRVSLGVFDFNESATACYEKAGFVKDGLLRDARKREINIGVYGK</sequence>
<dbReference type="Gene3D" id="3.40.630.30">
    <property type="match status" value="1"/>
</dbReference>
<reference evidence="1 2" key="1">
    <citation type="journal article" date="2014" name="Genome Announc.">
        <title>Draft Genome Sequences of Three Alkaliphilic Bacillus Strains, Bacillus wakoensis JCM 9140T, Bacillus akibai JCM 9157T, and Bacillus hemicellulosilyticus JCM 9152T.</title>
        <authorList>
            <person name="Yuki M."/>
            <person name="Oshima K."/>
            <person name="Suda W."/>
            <person name="Oshida Y."/>
            <person name="Kitamura K."/>
            <person name="Iida T."/>
            <person name="Hattori M."/>
            <person name="Ohkuma M."/>
        </authorList>
    </citation>
    <scope>NUCLEOTIDE SEQUENCE [LARGE SCALE GENOMIC DNA]</scope>
    <source>
        <strain evidence="1 2">JCM 9157</strain>
    </source>
</reference>
<evidence type="ECO:0008006" key="3">
    <source>
        <dbReference type="Google" id="ProtNLM"/>
    </source>
</evidence>
<dbReference type="eggNOG" id="COG1670">
    <property type="taxonomic scope" value="Bacteria"/>
</dbReference>
<dbReference type="Proteomes" id="UP000018896">
    <property type="component" value="Unassembled WGS sequence"/>
</dbReference>
<keyword evidence="2" id="KW-1185">Reference proteome</keyword>
<gene>
    <name evidence="1" type="ORF">JCM9157_3915</name>
</gene>
<dbReference type="AlphaFoldDB" id="W4QXR0"/>
<evidence type="ECO:0000313" key="2">
    <source>
        <dbReference type="Proteomes" id="UP000018896"/>
    </source>
</evidence>
<evidence type="ECO:0000313" key="1">
    <source>
        <dbReference type="EMBL" id="GAE36702.1"/>
    </source>
</evidence>
<protein>
    <recommendedName>
        <fullName evidence="3">N-acetyltransferase domain-containing protein</fullName>
    </recommendedName>
</protein>
<name>W4QXR0_HALA3</name>
<accession>W4QXR0</accession>
<dbReference type="EMBL" id="BAUV01000040">
    <property type="protein sequence ID" value="GAE36702.1"/>
    <property type="molecule type" value="Genomic_DNA"/>
</dbReference>
<proteinExistence type="predicted"/>